<dbReference type="InterPro" id="IPR016135">
    <property type="entry name" value="UBQ-conjugating_enzyme/RWD"/>
</dbReference>
<evidence type="ECO:0000256" key="1">
    <source>
        <dbReference type="SAM" id="MobiDB-lite"/>
    </source>
</evidence>
<sequence>MASEIADGQAGVHMAMTGSSRDVAPHKRGGVVSPCLPRVKKDIADFTADPPRRVYIVTADDNIATVPAMGIGPRGTPHERAFFRFLIVCPTT</sequence>
<reference evidence="3" key="1">
    <citation type="journal article" date="2020" name="Cell">
        <title>Large-Scale Comparative Analyses of Tick Genomes Elucidate Their Genetic Diversity and Vector Capacities.</title>
        <authorList>
            <consortium name="Tick Genome and Microbiome Consortium (TIGMIC)"/>
            <person name="Jia N."/>
            <person name="Wang J."/>
            <person name="Shi W."/>
            <person name="Du L."/>
            <person name="Sun Y."/>
            <person name="Zhan W."/>
            <person name="Jiang J.F."/>
            <person name="Wang Q."/>
            <person name="Zhang B."/>
            <person name="Ji P."/>
            <person name="Bell-Sakyi L."/>
            <person name="Cui X.M."/>
            <person name="Yuan T.T."/>
            <person name="Jiang B.G."/>
            <person name="Yang W.F."/>
            <person name="Lam T.T."/>
            <person name="Chang Q.C."/>
            <person name="Ding S.J."/>
            <person name="Wang X.J."/>
            <person name="Zhu J.G."/>
            <person name="Ruan X.D."/>
            <person name="Zhao L."/>
            <person name="Wei J.T."/>
            <person name="Ye R.Z."/>
            <person name="Que T.C."/>
            <person name="Du C.H."/>
            <person name="Zhou Y.H."/>
            <person name="Cheng J.X."/>
            <person name="Dai P.F."/>
            <person name="Guo W.B."/>
            <person name="Han X.H."/>
            <person name="Huang E.J."/>
            <person name="Li L.F."/>
            <person name="Wei W."/>
            <person name="Gao Y.C."/>
            <person name="Liu J.Z."/>
            <person name="Shao H.Z."/>
            <person name="Wang X."/>
            <person name="Wang C.C."/>
            <person name="Yang T.C."/>
            <person name="Huo Q.B."/>
            <person name="Li W."/>
            <person name="Chen H.Y."/>
            <person name="Chen S.E."/>
            <person name="Zhou L.G."/>
            <person name="Ni X.B."/>
            <person name="Tian J.H."/>
            <person name="Sheng Y."/>
            <person name="Liu T."/>
            <person name="Pan Y.S."/>
            <person name="Xia L.Y."/>
            <person name="Li J."/>
            <person name="Zhao F."/>
            <person name="Cao W.C."/>
        </authorList>
    </citation>
    <scope>NUCLEOTIDE SEQUENCE</scope>
    <source>
        <strain evidence="3">Rmic-2018</strain>
    </source>
</reference>
<gene>
    <name evidence="3" type="ORF">HPB51_017756</name>
</gene>
<dbReference type="Proteomes" id="UP000821866">
    <property type="component" value="Chromosome 11"/>
</dbReference>
<dbReference type="InterPro" id="IPR000608">
    <property type="entry name" value="UBC"/>
</dbReference>
<evidence type="ECO:0000313" key="4">
    <source>
        <dbReference type="Proteomes" id="UP000821866"/>
    </source>
</evidence>
<protein>
    <recommendedName>
        <fullName evidence="2">UBC core domain-containing protein</fullName>
    </recommendedName>
</protein>
<reference evidence="3" key="2">
    <citation type="submission" date="2021-09" db="EMBL/GenBank/DDBJ databases">
        <authorList>
            <person name="Jia N."/>
            <person name="Wang J."/>
            <person name="Shi W."/>
            <person name="Du L."/>
            <person name="Sun Y."/>
            <person name="Zhan W."/>
            <person name="Jiang J."/>
            <person name="Wang Q."/>
            <person name="Zhang B."/>
            <person name="Ji P."/>
            <person name="Sakyi L.B."/>
            <person name="Cui X."/>
            <person name="Yuan T."/>
            <person name="Jiang B."/>
            <person name="Yang W."/>
            <person name="Lam T.T.-Y."/>
            <person name="Chang Q."/>
            <person name="Ding S."/>
            <person name="Wang X."/>
            <person name="Zhu J."/>
            <person name="Ruan X."/>
            <person name="Zhao L."/>
            <person name="Wei J."/>
            <person name="Que T."/>
            <person name="Du C."/>
            <person name="Cheng J."/>
            <person name="Dai P."/>
            <person name="Han X."/>
            <person name="Huang E."/>
            <person name="Gao Y."/>
            <person name="Liu J."/>
            <person name="Shao H."/>
            <person name="Ye R."/>
            <person name="Li L."/>
            <person name="Wei W."/>
            <person name="Wang X."/>
            <person name="Wang C."/>
            <person name="Huo Q."/>
            <person name="Li W."/>
            <person name="Guo W."/>
            <person name="Chen H."/>
            <person name="Chen S."/>
            <person name="Zhou L."/>
            <person name="Zhou L."/>
            <person name="Ni X."/>
            <person name="Tian J."/>
            <person name="Zhou Y."/>
            <person name="Sheng Y."/>
            <person name="Liu T."/>
            <person name="Pan Y."/>
            <person name="Xia L."/>
            <person name="Li J."/>
            <person name="Zhao F."/>
            <person name="Cao W."/>
        </authorList>
    </citation>
    <scope>NUCLEOTIDE SEQUENCE</scope>
    <source>
        <strain evidence="3">Rmic-2018</strain>
        <tissue evidence="3">Larvae</tissue>
    </source>
</reference>
<feature type="domain" description="UBC core" evidence="2">
    <location>
        <begin position="34"/>
        <end position="92"/>
    </location>
</feature>
<evidence type="ECO:0000313" key="3">
    <source>
        <dbReference type="EMBL" id="KAH8036100.1"/>
    </source>
</evidence>
<name>A0A9J6EPQ8_RHIMP</name>
<dbReference type="SUPFAM" id="SSF54495">
    <property type="entry name" value="UBC-like"/>
    <property type="match status" value="1"/>
</dbReference>
<dbReference type="PROSITE" id="PS50127">
    <property type="entry name" value="UBC_2"/>
    <property type="match status" value="1"/>
</dbReference>
<comment type="caution">
    <text evidence="3">The sequence shown here is derived from an EMBL/GenBank/DDBJ whole genome shotgun (WGS) entry which is preliminary data.</text>
</comment>
<feature type="region of interest" description="Disordered" evidence="1">
    <location>
        <begin position="1"/>
        <end position="31"/>
    </location>
</feature>
<organism evidence="3 4">
    <name type="scientific">Rhipicephalus microplus</name>
    <name type="common">Cattle tick</name>
    <name type="synonym">Boophilus microplus</name>
    <dbReference type="NCBI Taxonomy" id="6941"/>
    <lineage>
        <taxon>Eukaryota</taxon>
        <taxon>Metazoa</taxon>
        <taxon>Ecdysozoa</taxon>
        <taxon>Arthropoda</taxon>
        <taxon>Chelicerata</taxon>
        <taxon>Arachnida</taxon>
        <taxon>Acari</taxon>
        <taxon>Parasitiformes</taxon>
        <taxon>Ixodida</taxon>
        <taxon>Ixodoidea</taxon>
        <taxon>Ixodidae</taxon>
        <taxon>Rhipicephalinae</taxon>
        <taxon>Rhipicephalus</taxon>
        <taxon>Boophilus</taxon>
    </lineage>
</organism>
<dbReference type="EMBL" id="JABSTU010000003">
    <property type="protein sequence ID" value="KAH8036100.1"/>
    <property type="molecule type" value="Genomic_DNA"/>
</dbReference>
<dbReference type="Gene3D" id="3.10.110.10">
    <property type="entry name" value="Ubiquitin Conjugating Enzyme"/>
    <property type="match status" value="1"/>
</dbReference>
<accession>A0A9J6EPQ8</accession>
<dbReference type="AlphaFoldDB" id="A0A9J6EPQ8"/>
<proteinExistence type="predicted"/>
<evidence type="ECO:0000259" key="2">
    <source>
        <dbReference type="PROSITE" id="PS50127"/>
    </source>
</evidence>
<keyword evidence="4" id="KW-1185">Reference proteome</keyword>